<feature type="domain" description="Transcription factor IIIC subunit Tfc1/Sfc1 triple barrel" evidence="7">
    <location>
        <begin position="16"/>
        <end position="126"/>
    </location>
</feature>
<dbReference type="VEuPathDB" id="FungiDB:TRICI_001020"/>
<evidence type="ECO:0000256" key="2">
    <source>
        <dbReference type="ARBA" id="ARBA00023125"/>
    </source>
</evidence>
<protein>
    <recommendedName>
        <fullName evidence="10">Transcription factor IIIC subunit 5 HTH domain-containing protein</fullName>
    </recommendedName>
</protein>
<feature type="domain" description="Transcription factor IIIC subunit 5 HTH" evidence="6">
    <location>
        <begin position="167"/>
        <end position="312"/>
    </location>
</feature>
<accession>A0A642VAP8</accession>
<keyword evidence="2" id="KW-0238">DNA-binding</keyword>
<dbReference type="InterPro" id="IPR041499">
    <property type="entry name" value="Tfc1/Sfc1_N"/>
</dbReference>
<comment type="caution">
    <text evidence="8">The sequence shown here is derived from an EMBL/GenBank/DDBJ whole genome shotgun (WGS) entry which is preliminary data.</text>
</comment>
<evidence type="ECO:0000313" key="9">
    <source>
        <dbReference type="Proteomes" id="UP000761534"/>
    </source>
</evidence>
<dbReference type="GO" id="GO:0005634">
    <property type="term" value="C:nucleus"/>
    <property type="evidence" value="ECO:0007669"/>
    <property type="project" value="UniProtKB-SubCell"/>
</dbReference>
<sequence>MVQLAEVHSLELPKYVAVEFPANVKDESKAIEKVGGPEAIARAAETKETPLELRLRDDPFEHPISSRLAQHQNILLKVTVAKRHVEAAKGDIRKALELSEGRYEAVPAGIIDSNFRFREMADYQYNTKDSKFATKFRESIVSGDLEAIKKLELDGVNSFEVDNLDVVPPPRFSNMHYAYPYAYKQNPAVTVVDDGSGGSKLINKNAALKLDSVIIAWKDEAPEGPRKKLEEPTGDIKECVDQLKKIFSERPVWTRRGMLAHLTDQARKALRQAIPHVAYMYKSGPYRGGYVRYGVDVKSSSEYAIYQVEHFRVFSQEEERKMKQATNRRNNVYTFDGVTLPSSAMIQFCDITDPQVTDILAKAEYREKPDQNDGWYVHRYINTVRSIVRAKLQALKNDTPTSDPSVQDAVRNALDEFEEAAYNNEVDEDASYTEGENEEGQDNEAARQEERPVMQDEQELLKKVSAVTGGAEKELGDLFGYVRQEDQMDKVSGYNIMGESSDDDDDYSD</sequence>
<evidence type="ECO:0000256" key="4">
    <source>
        <dbReference type="ARBA" id="ARBA00023242"/>
    </source>
</evidence>
<dbReference type="GO" id="GO:0001003">
    <property type="term" value="F:RNA polymerase III type 2 promoter sequence-specific DNA binding"/>
    <property type="evidence" value="ECO:0007669"/>
    <property type="project" value="TreeGrafter"/>
</dbReference>
<dbReference type="InterPro" id="IPR042536">
    <property type="entry name" value="TFIIIC_tauA_Sfc1"/>
</dbReference>
<organism evidence="8 9">
    <name type="scientific">Trichomonascus ciferrii</name>
    <dbReference type="NCBI Taxonomy" id="44093"/>
    <lineage>
        <taxon>Eukaryota</taxon>
        <taxon>Fungi</taxon>
        <taxon>Dikarya</taxon>
        <taxon>Ascomycota</taxon>
        <taxon>Saccharomycotina</taxon>
        <taxon>Dipodascomycetes</taxon>
        <taxon>Dipodascales</taxon>
        <taxon>Trichomonascaceae</taxon>
        <taxon>Trichomonascus</taxon>
        <taxon>Trichomonascus ciferrii complex</taxon>
    </lineage>
</organism>
<dbReference type="GO" id="GO:0000127">
    <property type="term" value="C:transcription factor TFIIIC complex"/>
    <property type="evidence" value="ECO:0007669"/>
    <property type="project" value="InterPro"/>
</dbReference>
<feature type="region of interest" description="Disordered" evidence="5">
    <location>
        <begin position="422"/>
        <end position="457"/>
    </location>
</feature>
<feature type="region of interest" description="Disordered" evidence="5">
    <location>
        <begin position="487"/>
        <end position="509"/>
    </location>
</feature>
<keyword evidence="9" id="KW-1185">Reference proteome</keyword>
<dbReference type="GO" id="GO:0006384">
    <property type="term" value="P:transcription initiation at RNA polymerase III promoter"/>
    <property type="evidence" value="ECO:0007669"/>
    <property type="project" value="InterPro"/>
</dbReference>
<comment type="subcellular location">
    <subcellularLocation>
        <location evidence="1">Nucleus</location>
    </subcellularLocation>
</comment>
<name>A0A642VAP8_9ASCO</name>
<reference evidence="8" key="1">
    <citation type="journal article" date="2019" name="G3 (Bethesda)">
        <title>Genome Assemblies of Two Rare Opportunistic Yeast Pathogens: Diutina rugosa (syn. Candida rugosa) and Trichomonascus ciferrii (syn. Candida ciferrii).</title>
        <authorList>
            <person name="Mixao V."/>
            <person name="Saus E."/>
            <person name="Hansen A.P."/>
            <person name="Lass-Florl C."/>
            <person name="Gabaldon T."/>
        </authorList>
    </citation>
    <scope>NUCLEOTIDE SEQUENCE</scope>
    <source>
        <strain evidence="8">CBS 4856</strain>
    </source>
</reference>
<evidence type="ECO:0000256" key="3">
    <source>
        <dbReference type="ARBA" id="ARBA00023163"/>
    </source>
</evidence>
<dbReference type="InterPro" id="IPR019136">
    <property type="entry name" value="TF_IIIC_su-5_HTH"/>
</dbReference>
<dbReference type="Proteomes" id="UP000761534">
    <property type="component" value="Unassembled WGS sequence"/>
</dbReference>
<evidence type="ECO:0000259" key="7">
    <source>
        <dbReference type="Pfam" id="PF17682"/>
    </source>
</evidence>
<dbReference type="Pfam" id="PF09734">
    <property type="entry name" value="Tau95"/>
    <property type="match status" value="1"/>
</dbReference>
<dbReference type="InterPro" id="IPR040454">
    <property type="entry name" value="TF_IIIC_Tfc1/Sfc1"/>
</dbReference>
<evidence type="ECO:0000256" key="1">
    <source>
        <dbReference type="ARBA" id="ARBA00004123"/>
    </source>
</evidence>
<dbReference type="GO" id="GO:0001002">
    <property type="term" value="F:RNA polymerase III type 1 promoter sequence-specific DNA binding"/>
    <property type="evidence" value="ECO:0007669"/>
    <property type="project" value="TreeGrafter"/>
</dbReference>
<dbReference type="PANTHER" id="PTHR13230:SF5">
    <property type="entry name" value="GENERAL TRANSCRIPTION FACTOR 3C POLYPEPTIDE 5"/>
    <property type="match status" value="1"/>
</dbReference>
<proteinExistence type="predicted"/>
<dbReference type="EMBL" id="SWFS01000078">
    <property type="protein sequence ID" value="KAA8916901.1"/>
    <property type="molecule type" value="Genomic_DNA"/>
</dbReference>
<evidence type="ECO:0000256" key="5">
    <source>
        <dbReference type="SAM" id="MobiDB-lite"/>
    </source>
</evidence>
<evidence type="ECO:0008006" key="10">
    <source>
        <dbReference type="Google" id="ProtNLM"/>
    </source>
</evidence>
<dbReference type="Pfam" id="PF17682">
    <property type="entry name" value="Tau95_N"/>
    <property type="match status" value="1"/>
</dbReference>
<feature type="compositionally biased region" description="Basic and acidic residues" evidence="5">
    <location>
        <begin position="444"/>
        <end position="457"/>
    </location>
</feature>
<evidence type="ECO:0000313" key="8">
    <source>
        <dbReference type="EMBL" id="KAA8916901.1"/>
    </source>
</evidence>
<keyword evidence="3" id="KW-0804">Transcription</keyword>
<dbReference type="PANTHER" id="PTHR13230">
    <property type="entry name" value="GENERAL TRANSCRIPTION FACTOR IIIC, POLYPEPTIDE 5"/>
    <property type="match status" value="1"/>
</dbReference>
<feature type="compositionally biased region" description="Acidic residues" evidence="5">
    <location>
        <begin position="500"/>
        <end position="509"/>
    </location>
</feature>
<evidence type="ECO:0000259" key="6">
    <source>
        <dbReference type="Pfam" id="PF09734"/>
    </source>
</evidence>
<gene>
    <name evidence="8" type="ORF">TRICI_001020</name>
</gene>
<dbReference type="OrthoDB" id="5598268at2759"/>
<feature type="compositionally biased region" description="Acidic residues" evidence="5">
    <location>
        <begin position="422"/>
        <end position="442"/>
    </location>
</feature>
<keyword evidence="4" id="KW-0539">Nucleus</keyword>
<dbReference type="AlphaFoldDB" id="A0A642VAP8"/>
<dbReference type="Gene3D" id="3.30.200.160">
    <property type="entry name" value="TFIIIC, subcomplex tauA, subunit Sfc1, barrel domain"/>
    <property type="match status" value="1"/>
</dbReference>